<name>A0ABY8FSK0_9SPHN</name>
<accession>A0ABY8FSK0</accession>
<evidence type="ECO:0000256" key="3">
    <source>
        <dbReference type="ARBA" id="ARBA00023163"/>
    </source>
</evidence>
<dbReference type="Gene3D" id="1.10.357.10">
    <property type="entry name" value="Tetracycline Repressor, domain 2"/>
    <property type="match status" value="1"/>
</dbReference>
<evidence type="ECO:0000259" key="5">
    <source>
        <dbReference type="PROSITE" id="PS50977"/>
    </source>
</evidence>
<dbReference type="InterPro" id="IPR009057">
    <property type="entry name" value="Homeodomain-like_sf"/>
</dbReference>
<evidence type="ECO:0000313" key="6">
    <source>
        <dbReference type="EMBL" id="WFL77737.1"/>
    </source>
</evidence>
<dbReference type="PRINTS" id="PR00455">
    <property type="entry name" value="HTHTETR"/>
</dbReference>
<reference evidence="6 7" key="1">
    <citation type="submission" date="2023-03" db="EMBL/GenBank/DDBJ databases">
        <title>Altererythrobacter sp. CAU 1644 isolated from sand.</title>
        <authorList>
            <person name="Kim W."/>
        </authorList>
    </citation>
    <scope>NUCLEOTIDE SEQUENCE [LARGE SCALE GENOMIC DNA]</scope>
    <source>
        <strain evidence="6 7">CAU 1644</strain>
    </source>
</reference>
<proteinExistence type="predicted"/>
<evidence type="ECO:0000256" key="1">
    <source>
        <dbReference type="ARBA" id="ARBA00023015"/>
    </source>
</evidence>
<dbReference type="EMBL" id="CP121106">
    <property type="protein sequence ID" value="WFL77737.1"/>
    <property type="molecule type" value="Genomic_DNA"/>
</dbReference>
<dbReference type="PROSITE" id="PS50977">
    <property type="entry name" value="HTH_TETR_2"/>
    <property type="match status" value="1"/>
</dbReference>
<dbReference type="InterPro" id="IPR050109">
    <property type="entry name" value="HTH-type_TetR-like_transc_reg"/>
</dbReference>
<dbReference type="InterPro" id="IPR001647">
    <property type="entry name" value="HTH_TetR"/>
</dbReference>
<sequence length="213" mass="24473">MAGLREKSKKRRRETILTSSRSLFRERGYTKTTIDDIAAEAEVSIGTIYSYFGSKGGIFLALVQSMISEMQVKTSRIAADPPEDPVDAIAAMYEACRFSDEWRELKLWDAFRSGNLGPSSVEGDPAIDAIRNEFEVFIYSQFEELLNKLVASRRIRESVNIDDAKFILFHFLLAHFNEFIRSNGKMPYERMIVDLHRRLRTLFLMGQPVTNSR</sequence>
<dbReference type="PANTHER" id="PTHR30055:SF234">
    <property type="entry name" value="HTH-TYPE TRANSCRIPTIONAL REGULATOR BETI"/>
    <property type="match status" value="1"/>
</dbReference>
<feature type="domain" description="HTH tetR-type" evidence="5">
    <location>
        <begin position="10"/>
        <end position="70"/>
    </location>
</feature>
<dbReference type="PROSITE" id="PS01081">
    <property type="entry name" value="HTH_TETR_1"/>
    <property type="match status" value="1"/>
</dbReference>
<keyword evidence="7" id="KW-1185">Reference proteome</keyword>
<keyword evidence="3" id="KW-0804">Transcription</keyword>
<dbReference type="PANTHER" id="PTHR30055">
    <property type="entry name" value="HTH-TYPE TRANSCRIPTIONAL REGULATOR RUTR"/>
    <property type="match status" value="1"/>
</dbReference>
<organism evidence="6 7">
    <name type="scientific">Altererythrobacter arenosus</name>
    <dbReference type="NCBI Taxonomy" id="3032592"/>
    <lineage>
        <taxon>Bacteria</taxon>
        <taxon>Pseudomonadati</taxon>
        <taxon>Pseudomonadota</taxon>
        <taxon>Alphaproteobacteria</taxon>
        <taxon>Sphingomonadales</taxon>
        <taxon>Erythrobacteraceae</taxon>
        <taxon>Altererythrobacter</taxon>
    </lineage>
</organism>
<dbReference type="Pfam" id="PF00440">
    <property type="entry name" value="TetR_N"/>
    <property type="match status" value="1"/>
</dbReference>
<evidence type="ECO:0000256" key="2">
    <source>
        <dbReference type="ARBA" id="ARBA00023125"/>
    </source>
</evidence>
<evidence type="ECO:0000313" key="7">
    <source>
        <dbReference type="Proteomes" id="UP001215827"/>
    </source>
</evidence>
<gene>
    <name evidence="6" type="ORF">P7228_01320</name>
</gene>
<evidence type="ECO:0000256" key="4">
    <source>
        <dbReference type="PROSITE-ProRule" id="PRU00335"/>
    </source>
</evidence>
<dbReference type="Proteomes" id="UP001215827">
    <property type="component" value="Chromosome"/>
</dbReference>
<dbReference type="SUPFAM" id="SSF46689">
    <property type="entry name" value="Homeodomain-like"/>
    <property type="match status" value="1"/>
</dbReference>
<keyword evidence="1" id="KW-0805">Transcription regulation</keyword>
<keyword evidence="2 4" id="KW-0238">DNA-binding</keyword>
<feature type="DNA-binding region" description="H-T-H motif" evidence="4">
    <location>
        <begin position="33"/>
        <end position="52"/>
    </location>
</feature>
<protein>
    <submittedName>
        <fullName evidence="6">TetR/AcrR family transcriptional regulator</fullName>
    </submittedName>
</protein>
<dbReference type="InterPro" id="IPR023772">
    <property type="entry name" value="DNA-bd_HTH_TetR-type_CS"/>
</dbReference>
<dbReference type="RefSeq" id="WP_278016429.1">
    <property type="nucleotide sequence ID" value="NZ_CP121106.1"/>
</dbReference>